<dbReference type="EMBL" id="CP039543">
    <property type="protein sequence ID" value="QJT08735.1"/>
    <property type="molecule type" value="Genomic_DNA"/>
</dbReference>
<evidence type="ECO:0000256" key="2">
    <source>
        <dbReference type="ARBA" id="ARBA00022475"/>
    </source>
</evidence>
<organism evidence="7 8">
    <name type="scientific">Oceanidesulfovibrio marinus</name>
    <dbReference type="NCBI Taxonomy" id="370038"/>
    <lineage>
        <taxon>Bacteria</taxon>
        <taxon>Pseudomonadati</taxon>
        <taxon>Thermodesulfobacteriota</taxon>
        <taxon>Desulfovibrionia</taxon>
        <taxon>Desulfovibrionales</taxon>
        <taxon>Desulfovibrionaceae</taxon>
        <taxon>Oceanidesulfovibrio</taxon>
    </lineage>
</organism>
<keyword evidence="2" id="KW-1003">Cell membrane</keyword>
<reference evidence="7 8" key="1">
    <citation type="submission" date="2019-04" db="EMBL/GenBank/DDBJ databases">
        <title>Isolation and culture of sulfate reducing bacteria from the cold seep of the South China Sea.</title>
        <authorList>
            <person name="Sun C."/>
            <person name="Liu R."/>
        </authorList>
    </citation>
    <scope>NUCLEOTIDE SEQUENCE [LARGE SCALE GENOMIC DNA]</scope>
    <source>
        <strain evidence="7 8">CS1</strain>
    </source>
</reference>
<evidence type="ECO:0000256" key="6">
    <source>
        <dbReference type="SAM" id="Phobius"/>
    </source>
</evidence>
<keyword evidence="3 6" id="KW-0812">Transmembrane</keyword>
<keyword evidence="4 6" id="KW-1133">Transmembrane helix</keyword>
<keyword evidence="5 6" id="KW-0472">Membrane</keyword>
<evidence type="ECO:0000313" key="7">
    <source>
        <dbReference type="EMBL" id="QJT08735.1"/>
    </source>
</evidence>
<evidence type="ECO:0000256" key="1">
    <source>
        <dbReference type="ARBA" id="ARBA00004651"/>
    </source>
</evidence>
<dbReference type="PANTHER" id="PTHR33931:SF2">
    <property type="entry name" value="HOLIN-LIKE PROTEIN CIDA"/>
    <property type="match status" value="1"/>
</dbReference>
<dbReference type="RefSeq" id="WP_171266967.1">
    <property type="nucleotide sequence ID" value="NZ_CP039543.1"/>
</dbReference>
<dbReference type="PANTHER" id="PTHR33931">
    <property type="entry name" value="HOLIN-LIKE PROTEIN CIDA-RELATED"/>
    <property type="match status" value="1"/>
</dbReference>
<comment type="subcellular location">
    <subcellularLocation>
        <location evidence="1">Cell membrane</location>
        <topology evidence="1">Multi-pass membrane protein</topology>
    </subcellularLocation>
</comment>
<accession>A0ABX6NG94</accession>
<feature type="transmembrane region" description="Helical" evidence="6">
    <location>
        <begin position="95"/>
        <end position="126"/>
    </location>
</feature>
<name>A0ABX6NG94_9BACT</name>
<feature type="transmembrane region" description="Helical" evidence="6">
    <location>
        <begin position="14"/>
        <end position="32"/>
    </location>
</feature>
<feature type="transmembrane region" description="Helical" evidence="6">
    <location>
        <begin position="38"/>
        <end position="59"/>
    </location>
</feature>
<evidence type="ECO:0000256" key="3">
    <source>
        <dbReference type="ARBA" id="ARBA00022692"/>
    </source>
</evidence>
<evidence type="ECO:0000256" key="4">
    <source>
        <dbReference type="ARBA" id="ARBA00022989"/>
    </source>
</evidence>
<dbReference type="Pfam" id="PF03788">
    <property type="entry name" value="LrgA"/>
    <property type="match status" value="1"/>
</dbReference>
<protein>
    <submittedName>
        <fullName evidence="7">CidA/LrgA family protein</fullName>
    </submittedName>
</protein>
<evidence type="ECO:0000256" key="5">
    <source>
        <dbReference type="ARBA" id="ARBA00023136"/>
    </source>
</evidence>
<evidence type="ECO:0000313" key="8">
    <source>
        <dbReference type="Proteomes" id="UP000503251"/>
    </source>
</evidence>
<dbReference type="InterPro" id="IPR005538">
    <property type="entry name" value="LrgA/CidA"/>
</dbReference>
<proteinExistence type="predicted"/>
<sequence>MSTRRITIPLRRRFHRSRLAQIGLLFMVWWAGEAAVRLLGFPIPGGIIGMIATYSMLMCRRLSISSLRRGAEWYIGEMLLFFIPAVPAITEHRELFGLIGLKILAVIFAGTVAVMSVTALTVDIFYRWRMRT</sequence>
<dbReference type="Proteomes" id="UP000503251">
    <property type="component" value="Chromosome"/>
</dbReference>
<feature type="transmembrane region" description="Helical" evidence="6">
    <location>
        <begin position="71"/>
        <end position="89"/>
    </location>
</feature>
<keyword evidence="8" id="KW-1185">Reference proteome</keyword>
<gene>
    <name evidence="7" type="ORF">E8L03_07270</name>
</gene>